<evidence type="ECO:0000313" key="3">
    <source>
        <dbReference type="EMBL" id="ADP40311.1"/>
    </source>
</evidence>
<dbReference type="InterPro" id="IPR029058">
    <property type="entry name" value="AB_hydrolase_fold"/>
</dbReference>
<sequence>MPGRAELYKEKIIRSPKEAIQWILEEVWGKVNGDFHLFGHSLGGQLAFHAVSAAVEYGLPLPTTVHISAARPGIKNTHRPIDAQAVTDEEALHLLSTLGGATEKQLANPLWLQRALPLLRDDLTLSRRLTACQGKYFPGHLNLYGGTEDTFVPVELLRGWGEIADSIHLKTYDGGHFYLHETPTAAEDIIRTITHTKP</sequence>
<name>E3H2P2_ROTDC</name>
<proteinExistence type="inferred from homology"/>
<evidence type="ECO:0000313" key="4">
    <source>
        <dbReference type="Proteomes" id="UP000000387"/>
    </source>
</evidence>
<protein>
    <recommendedName>
        <fullName evidence="2">Thioesterase domain-containing protein</fullName>
    </recommendedName>
</protein>
<dbReference type="GO" id="GO:0008610">
    <property type="term" value="P:lipid biosynthetic process"/>
    <property type="evidence" value="ECO:0007669"/>
    <property type="project" value="TreeGrafter"/>
</dbReference>
<dbReference type="Pfam" id="PF00975">
    <property type="entry name" value="Thioesterase"/>
    <property type="match status" value="1"/>
</dbReference>
<dbReference type="SUPFAM" id="SSF53474">
    <property type="entry name" value="alpha/beta-Hydrolases"/>
    <property type="match status" value="1"/>
</dbReference>
<reference evidence="4" key="1">
    <citation type="submission" date="2010-10" db="EMBL/GenBank/DDBJ databases">
        <title>The complete genome of Rothia dentocariosa ATCC 17931.</title>
        <authorList>
            <person name="Muzny D."/>
            <person name="Qin X."/>
            <person name="Buhay C."/>
            <person name="Dugan-Rocha S."/>
            <person name="Ding Y."/>
            <person name="Chen G."/>
            <person name="Hawes A."/>
            <person name="Holder M."/>
            <person name="Jhangiani S."/>
            <person name="Johnson A."/>
            <person name="Khan Z."/>
            <person name="Li Z."/>
            <person name="Liu W."/>
            <person name="Liu X."/>
            <person name="Perez L."/>
            <person name="Shen H."/>
            <person name="Wang Q."/>
            <person name="Watt J."/>
            <person name="Xi L."/>
            <person name="Xin Y."/>
            <person name="Zhou J."/>
            <person name="Deng J."/>
            <person name="Jiang H."/>
            <person name="Liu Y."/>
            <person name="Qu J."/>
            <person name="Song X.-Z."/>
            <person name="Zhang L."/>
            <person name="Villasana D."/>
            <person name="Johnson A."/>
            <person name="Liu J."/>
            <person name="Liyanage D."/>
            <person name="Lorensuhewa L."/>
            <person name="Robinson T."/>
            <person name="Song A."/>
            <person name="Song B.-B."/>
            <person name="Dinh H."/>
            <person name="Thornton R."/>
            <person name="Coyle M."/>
            <person name="Francisco L."/>
            <person name="Jackson L."/>
            <person name="Javaid M."/>
            <person name="Korchina V."/>
            <person name="Kovar C."/>
            <person name="Mata R."/>
            <person name="Mathew T."/>
            <person name="Ngo R."/>
            <person name="Nguyen L."/>
            <person name="Nguyen N."/>
            <person name="Okwuonu G."/>
            <person name="Ongeri F."/>
            <person name="Pham C."/>
            <person name="Simmons D."/>
            <person name="Wilczek-Boney K."/>
            <person name="Hale W."/>
            <person name="Jakkamsetti A."/>
            <person name="Pham P."/>
            <person name="Ruth R."/>
            <person name="San Lucas F."/>
            <person name="Warren J."/>
            <person name="Zhang J."/>
            <person name="Zhao Z."/>
            <person name="Zhou C."/>
            <person name="Zhu D."/>
            <person name="Lee S."/>
            <person name="Bess C."/>
            <person name="Blankenburg K."/>
            <person name="Forbes L."/>
            <person name="Fu Q."/>
            <person name="Gubbala S."/>
            <person name="Hirani K."/>
            <person name="Jayaseelan J.C."/>
            <person name="Lara F."/>
            <person name="Munidasa M."/>
            <person name="Palculict T."/>
            <person name="Patil S."/>
            <person name="Pu L.-L."/>
            <person name="Saada N."/>
            <person name="Tang L."/>
            <person name="Weissenberger G."/>
            <person name="Zhu Y."/>
            <person name="Hemphill L."/>
            <person name="Shang Y."/>
            <person name="Youmans B."/>
            <person name="Ayvaz T."/>
            <person name="Ross M."/>
            <person name="Santibanez J."/>
            <person name="Aqrawi P."/>
            <person name="Gross S."/>
            <person name="Joshi V."/>
            <person name="Fowler G."/>
            <person name="Nazareth L."/>
            <person name="Reid J."/>
            <person name="Worley K."/>
            <person name="Petrosino J."/>
            <person name="Highlander S."/>
            <person name="Gibbs R."/>
        </authorList>
    </citation>
    <scope>NUCLEOTIDE SEQUENCE [LARGE SCALE GENOMIC DNA]</scope>
    <source>
        <strain evidence="4">ATCC 17931 / CDC X599 / XDIA</strain>
    </source>
</reference>
<accession>E3H2P2</accession>
<dbReference type="EMBL" id="CP002280">
    <property type="protein sequence ID" value="ADP40311.1"/>
    <property type="molecule type" value="Genomic_DNA"/>
</dbReference>
<dbReference type="PANTHER" id="PTHR11487:SF0">
    <property type="entry name" value="S-ACYL FATTY ACID SYNTHASE THIOESTERASE, MEDIUM CHAIN"/>
    <property type="match status" value="1"/>
</dbReference>
<dbReference type="AlphaFoldDB" id="E3H2P2"/>
<evidence type="ECO:0000259" key="2">
    <source>
        <dbReference type="Pfam" id="PF00975"/>
    </source>
</evidence>
<organism evidence="3 4">
    <name type="scientific">Rothia dentocariosa (strain ATCC 17931 / CDC X599 / XDIA)</name>
    <dbReference type="NCBI Taxonomy" id="762948"/>
    <lineage>
        <taxon>Bacteria</taxon>
        <taxon>Bacillati</taxon>
        <taxon>Actinomycetota</taxon>
        <taxon>Actinomycetes</taxon>
        <taxon>Micrococcales</taxon>
        <taxon>Micrococcaceae</taxon>
        <taxon>Rothia</taxon>
    </lineage>
</organism>
<feature type="domain" description="Thioesterase" evidence="2">
    <location>
        <begin position="34"/>
        <end position="194"/>
    </location>
</feature>
<dbReference type="InterPro" id="IPR012223">
    <property type="entry name" value="TEII"/>
</dbReference>
<comment type="similarity">
    <text evidence="1">Belongs to the thioesterase family.</text>
</comment>
<dbReference type="KEGG" id="rdn:HMPREF0733_10853"/>
<gene>
    <name evidence="3" type="ordered locus">HMPREF0733_10853</name>
</gene>
<dbReference type="Proteomes" id="UP000000387">
    <property type="component" value="Chromosome"/>
</dbReference>
<dbReference type="eggNOG" id="COG3208">
    <property type="taxonomic scope" value="Bacteria"/>
</dbReference>
<evidence type="ECO:0000256" key="1">
    <source>
        <dbReference type="ARBA" id="ARBA00007169"/>
    </source>
</evidence>
<dbReference type="HOGENOM" id="CLU_070456_2_1_11"/>
<dbReference type="InterPro" id="IPR001031">
    <property type="entry name" value="Thioesterase"/>
</dbReference>
<dbReference type="Gene3D" id="3.40.50.1820">
    <property type="entry name" value="alpha/beta hydrolase"/>
    <property type="match status" value="1"/>
</dbReference>
<dbReference type="PANTHER" id="PTHR11487">
    <property type="entry name" value="THIOESTERASE"/>
    <property type="match status" value="1"/>
</dbReference>